<dbReference type="Proteomes" id="UP000036947">
    <property type="component" value="Unassembled WGS sequence"/>
</dbReference>
<name>A0A0L0NAH5_TOLOC</name>
<gene>
    <name evidence="1" type="ORF">TOPH_04466</name>
</gene>
<reference evidence="1 2" key="1">
    <citation type="journal article" date="2015" name="BMC Genomics">
        <title>The genome of the truffle-parasite Tolypocladium ophioglossoides and the evolution of antifungal peptaibiotics.</title>
        <authorList>
            <person name="Quandt C.A."/>
            <person name="Bushley K.E."/>
            <person name="Spatafora J.W."/>
        </authorList>
    </citation>
    <scope>NUCLEOTIDE SEQUENCE [LARGE SCALE GENOMIC DNA]</scope>
    <source>
        <strain evidence="1 2">CBS 100239</strain>
    </source>
</reference>
<protein>
    <submittedName>
        <fullName evidence="1">Uncharacterized protein</fullName>
    </submittedName>
</protein>
<proteinExistence type="predicted"/>
<keyword evidence="2" id="KW-1185">Reference proteome</keyword>
<evidence type="ECO:0000313" key="1">
    <source>
        <dbReference type="EMBL" id="KND90780.1"/>
    </source>
</evidence>
<accession>A0A0L0NAH5</accession>
<evidence type="ECO:0000313" key="2">
    <source>
        <dbReference type="Proteomes" id="UP000036947"/>
    </source>
</evidence>
<dbReference type="EMBL" id="LFRF01000011">
    <property type="protein sequence ID" value="KND90780.1"/>
    <property type="molecule type" value="Genomic_DNA"/>
</dbReference>
<comment type="caution">
    <text evidence="1">The sequence shown here is derived from an EMBL/GenBank/DDBJ whole genome shotgun (WGS) entry which is preliminary data.</text>
</comment>
<dbReference type="AlphaFoldDB" id="A0A0L0NAH5"/>
<sequence>MNYDLYYVMNHEARDSDTIAKRTMLYEYTCTSTPVPCRLRLYTRAEVSSLALVASVESEIHHLGNNAASFVLLLSLARRRSALLVTHPLVRHNPHHLLLWAAWVLPSHNLHLFLDKYLVLAGLAARSASCPAPSGHRLRLLEGAFAAPTAVALWVDALGVALVLGSARHTCPHILEVNLICVFCRHLDAPRVPKCARAFRRPCLELLAVRIVFDAANHEVGQVTKLMGQHVKQPVLVVNDLLGQLDGCVMLVVHGNERTVSLLGPDSLPPPVRSSRRRVQRFGPHNLYSPRRLSKLSNLAVGDLGIELAEEFLG</sequence>
<organism evidence="1 2">
    <name type="scientific">Tolypocladium ophioglossoides (strain CBS 100239)</name>
    <name type="common">Snaketongue truffleclub</name>
    <name type="synonym">Elaphocordyceps ophioglossoides</name>
    <dbReference type="NCBI Taxonomy" id="1163406"/>
    <lineage>
        <taxon>Eukaryota</taxon>
        <taxon>Fungi</taxon>
        <taxon>Dikarya</taxon>
        <taxon>Ascomycota</taxon>
        <taxon>Pezizomycotina</taxon>
        <taxon>Sordariomycetes</taxon>
        <taxon>Hypocreomycetidae</taxon>
        <taxon>Hypocreales</taxon>
        <taxon>Ophiocordycipitaceae</taxon>
        <taxon>Tolypocladium</taxon>
    </lineage>
</organism>
<dbReference type="OrthoDB" id="10255285at2759"/>